<dbReference type="RefSeq" id="WP_166093265.1">
    <property type="nucleotide sequence ID" value="NZ_CP049871.1"/>
</dbReference>
<dbReference type="EMBL" id="CP049871">
    <property type="protein sequence ID" value="QIL02045.1"/>
    <property type="molecule type" value="Genomic_DNA"/>
</dbReference>
<feature type="transmembrane region" description="Helical" evidence="6">
    <location>
        <begin position="197"/>
        <end position="215"/>
    </location>
</feature>
<dbReference type="AlphaFoldDB" id="A0A6G7ZM90"/>
<gene>
    <name evidence="8" type="ORF">G7078_04075</name>
</gene>
<dbReference type="InterPro" id="IPR027469">
    <property type="entry name" value="Cation_efflux_TMD_sf"/>
</dbReference>
<dbReference type="Gene3D" id="1.20.1510.10">
    <property type="entry name" value="Cation efflux protein transmembrane domain"/>
    <property type="match status" value="1"/>
</dbReference>
<dbReference type="KEGG" id="ssin:G7078_04075"/>
<dbReference type="GO" id="GO:0008324">
    <property type="term" value="F:monoatomic cation transmembrane transporter activity"/>
    <property type="evidence" value="ECO:0007669"/>
    <property type="project" value="InterPro"/>
</dbReference>
<dbReference type="PANTHER" id="PTHR13414:SF9">
    <property type="entry name" value="PROTON-COUPLED ZINC ANTIPORTER SLC30A9, MITOCHONDRIAL"/>
    <property type="match status" value="1"/>
</dbReference>
<evidence type="ECO:0000256" key="4">
    <source>
        <dbReference type="ARBA" id="ARBA00022989"/>
    </source>
</evidence>
<organism evidence="8 9">
    <name type="scientific">Sphingomonas sinipercae</name>
    <dbReference type="NCBI Taxonomy" id="2714944"/>
    <lineage>
        <taxon>Bacteria</taxon>
        <taxon>Pseudomonadati</taxon>
        <taxon>Pseudomonadota</taxon>
        <taxon>Alphaproteobacteria</taxon>
        <taxon>Sphingomonadales</taxon>
        <taxon>Sphingomonadaceae</taxon>
        <taxon>Sphingomonas</taxon>
    </lineage>
</organism>
<dbReference type="GO" id="GO:0006829">
    <property type="term" value="P:zinc ion transport"/>
    <property type="evidence" value="ECO:0007669"/>
    <property type="project" value="InterPro"/>
</dbReference>
<keyword evidence="3 6" id="KW-0812">Transmembrane</keyword>
<feature type="transmembrane region" description="Helical" evidence="6">
    <location>
        <begin position="117"/>
        <end position="141"/>
    </location>
</feature>
<evidence type="ECO:0000256" key="5">
    <source>
        <dbReference type="ARBA" id="ARBA00023136"/>
    </source>
</evidence>
<reference evidence="8 9" key="1">
    <citation type="submission" date="2020-03" db="EMBL/GenBank/DDBJ databases">
        <title>Sphingomonas sp. nov., isolated from fish.</title>
        <authorList>
            <person name="Hyun D.-W."/>
            <person name="Bae J.-W."/>
        </authorList>
    </citation>
    <scope>NUCLEOTIDE SEQUENCE [LARGE SCALE GENOMIC DNA]</scope>
    <source>
        <strain evidence="8 9">HDW15C</strain>
    </source>
</reference>
<evidence type="ECO:0000256" key="3">
    <source>
        <dbReference type="ARBA" id="ARBA00022692"/>
    </source>
</evidence>
<feature type="transmembrane region" description="Helical" evidence="6">
    <location>
        <begin position="12"/>
        <end position="34"/>
    </location>
</feature>
<dbReference type="SUPFAM" id="SSF160240">
    <property type="entry name" value="Cation efflux protein cytoplasmic domain-like"/>
    <property type="match status" value="1"/>
</dbReference>
<protein>
    <submittedName>
        <fullName evidence="8">Cation diffusion facilitator family transporter</fullName>
    </submittedName>
</protein>
<dbReference type="PANTHER" id="PTHR13414">
    <property type="entry name" value="HUEL-CATION TRANSPORTER"/>
    <property type="match status" value="1"/>
</dbReference>
<accession>A0A6G7ZM90</accession>
<evidence type="ECO:0000259" key="7">
    <source>
        <dbReference type="Pfam" id="PF01545"/>
    </source>
</evidence>
<keyword evidence="4 6" id="KW-1133">Transmembrane helix</keyword>
<evidence type="ECO:0000256" key="6">
    <source>
        <dbReference type="SAM" id="Phobius"/>
    </source>
</evidence>
<feature type="transmembrane region" description="Helical" evidence="6">
    <location>
        <begin position="80"/>
        <end position="101"/>
    </location>
</feature>
<dbReference type="NCBIfam" id="TIGR01297">
    <property type="entry name" value="CDF"/>
    <property type="match status" value="1"/>
</dbReference>
<proteinExistence type="predicted"/>
<evidence type="ECO:0000256" key="1">
    <source>
        <dbReference type="ARBA" id="ARBA00004141"/>
    </source>
</evidence>
<dbReference type="Gene3D" id="3.30.70.1350">
    <property type="entry name" value="Cation efflux protein, cytoplasmic domain"/>
    <property type="match status" value="1"/>
</dbReference>
<dbReference type="Proteomes" id="UP000502502">
    <property type="component" value="Chromosome"/>
</dbReference>
<feature type="domain" description="Cation efflux protein transmembrane" evidence="7">
    <location>
        <begin position="14"/>
        <end position="221"/>
    </location>
</feature>
<sequence length="316" mass="33604">MSAVSEGHHSNRTLLIAFAANLGVAVAKFVAAAITGSSAMLTEGIHSVVDSFNQLLLIYGRHRAKKPADAIHPFGHGREIYFWSFVVAVMVFALGAGVSIYEGILHIANPEEPVTPIVAYVVLGAAFLLEGWSTIAAFNEFKQSKGRLGWISAIRSSKDPPTFIVLLENGAAMAGIVAAGIGVFATEITGNPLYDGVASVVIGGILAVTAFVLAIESKGLLIGEAADLELVEDIRRLVEGCEGIVGVGDVLTVHSAPDQITVMVSVDFDDTISAGQVERIVDGVEVEASRRWPQIRRFFIRPQQGAREQSIIARTQ</sequence>
<dbReference type="InterPro" id="IPR058533">
    <property type="entry name" value="Cation_efflux_TM"/>
</dbReference>
<evidence type="ECO:0000313" key="8">
    <source>
        <dbReference type="EMBL" id="QIL02045.1"/>
    </source>
</evidence>
<comment type="subcellular location">
    <subcellularLocation>
        <location evidence="1">Membrane</location>
        <topology evidence="1">Multi-pass membrane protein</topology>
    </subcellularLocation>
</comment>
<dbReference type="Pfam" id="PF01545">
    <property type="entry name" value="Cation_efflux"/>
    <property type="match status" value="1"/>
</dbReference>
<evidence type="ECO:0000313" key="9">
    <source>
        <dbReference type="Proteomes" id="UP000502502"/>
    </source>
</evidence>
<feature type="transmembrane region" description="Helical" evidence="6">
    <location>
        <begin position="162"/>
        <end position="185"/>
    </location>
</feature>
<keyword evidence="5 6" id="KW-0472">Membrane</keyword>
<dbReference type="SUPFAM" id="SSF161111">
    <property type="entry name" value="Cation efflux protein transmembrane domain-like"/>
    <property type="match status" value="1"/>
</dbReference>
<keyword evidence="9" id="KW-1185">Reference proteome</keyword>
<dbReference type="InterPro" id="IPR040177">
    <property type="entry name" value="SLC30A9"/>
</dbReference>
<dbReference type="GO" id="GO:0016020">
    <property type="term" value="C:membrane"/>
    <property type="evidence" value="ECO:0007669"/>
    <property type="project" value="UniProtKB-SubCell"/>
</dbReference>
<name>A0A6G7ZM90_9SPHN</name>
<dbReference type="InterPro" id="IPR002524">
    <property type="entry name" value="Cation_efflux"/>
</dbReference>
<keyword evidence="2" id="KW-0813">Transport</keyword>
<dbReference type="InterPro" id="IPR036837">
    <property type="entry name" value="Cation_efflux_CTD_sf"/>
</dbReference>
<evidence type="ECO:0000256" key="2">
    <source>
        <dbReference type="ARBA" id="ARBA00022448"/>
    </source>
</evidence>